<dbReference type="Proteomes" id="UP000594034">
    <property type="component" value="Chromosome"/>
</dbReference>
<evidence type="ECO:0000313" key="2">
    <source>
        <dbReference type="Proteomes" id="UP000594034"/>
    </source>
</evidence>
<accession>A0A5J6WWD0</accession>
<dbReference type="SUPFAM" id="SSF101327">
    <property type="entry name" value="YgfB-like"/>
    <property type="match status" value="1"/>
</dbReference>
<organism evidence="1 2">
    <name type="scientific">Aeromonas simiae</name>
    <dbReference type="NCBI Taxonomy" id="218936"/>
    <lineage>
        <taxon>Bacteria</taxon>
        <taxon>Pseudomonadati</taxon>
        <taxon>Pseudomonadota</taxon>
        <taxon>Gammaproteobacteria</taxon>
        <taxon>Aeromonadales</taxon>
        <taxon>Aeromonadaceae</taxon>
        <taxon>Aeromonas</taxon>
    </lineage>
</organism>
<dbReference type="KEGG" id="asim:FE240_07880"/>
<dbReference type="SUPFAM" id="SSF48452">
    <property type="entry name" value="TPR-like"/>
    <property type="match status" value="1"/>
</dbReference>
<reference evidence="1 2" key="1">
    <citation type="submission" date="2019-05" db="EMBL/GenBank/DDBJ databases">
        <title>OXA-830, a novel chromosomally encoded expanded-spectrum class D beta-lactamase in Aeromonas simiae.</title>
        <authorList>
            <person name="Zhou W."/>
            <person name="Chen Q."/>
        </authorList>
    </citation>
    <scope>NUCLEOTIDE SEQUENCE [LARGE SCALE GENOMIC DNA]</scope>
    <source>
        <strain evidence="1 2">A6</strain>
    </source>
</reference>
<dbReference type="Pfam" id="PF03695">
    <property type="entry name" value="UPF0149"/>
    <property type="match status" value="1"/>
</dbReference>
<dbReference type="InterPro" id="IPR036255">
    <property type="entry name" value="YgfB-like_sf"/>
</dbReference>
<gene>
    <name evidence="1" type="ORF">FE240_07880</name>
</gene>
<name>A0A5J6WWD0_9GAMM</name>
<dbReference type="RefSeq" id="WP_193004063.1">
    <property type="nucleotide sequence ID" value="NZ_CP040449.1"/>
</dbReference>
<sequence>MTPSVRTRHLNAWLEQSPLEFSYPALHGFLCARLVGPEQADWSVPLAGLWQGELDEKSAAALKSLINELETQADEAQLSLPSQCRLPSDDPESVFAPDQPLSQWCQGFSLGFANWPRPSNLNDPLTMQRFSLAAELCLFRDRPMAEMLHQAAPDAPALPDFLKRSRQGMKAALNTLCHLESAELSRREAAPAIELDAERANRWQGWFDKAARSRQSSEREQLFARIVNDAAPLFDEAFWQAQGGFAWNEPSARPVLAARAGLADSLRQQGKFAAARDEYLALLALCQDDPMGCRYPLSSLYALTGEWHALDELLSRFDEASGWVLFNRVLLAYVREGADAAAPLLTQAVAANPHIKACLLGSRKLPKFEPEGFHAGSRDEAAAYAMATRDAWLRAGALPWLRQR</sequence>
<dbReference type="AlphaFoldDB" id="A0A5J6WWD0"/>
<dbReference type="Gene3D" id="1.20.120.740">
    <property type="entry name" value="YgfB uncharacterised protein family UPF0149, PF03695"/>
    <property type="match status" value="1"/>
</dbReference>
<proteinExistence type="predicted"/>
<protein>
    <submittedName>
        <fullName evidence="1">UPF0149 family protein</fullName>
    </submittedName>
</protein>
<dbReference type="InterPro" id="IPR011978">
    <property type="entry name" value="YgfB-like"/>
</dbReference>
<keyword evidence="2" id="KW-1185">Reference proteome</keyword>
<dbReference type="EMBL" id="CP040449">
    <property type="protein sequence ID" value="QFI54624.1"/>
    <property type="molecule type" value="Genomic_DNA"/>
</dbReference>
<evidence type="ECO:0000313" key="1">
    <source>
        <dbReference type="EMBL" id="QFI54624.1"/>
    </source>
</evidence>
<dbReference type="InterPro" id="IPR011990">
    <property type="entry name" value="TPR-like_helical_dom_sf"/>
</dbReference>